<organism evidence="2 3">
    <name type="scientific">Symbiodinium natans</name>
    <dbReference type="NCBI Taxonomy" id="878477"/>
    <lineage>
        <taxon>Eukaryota</taxon>
        <taxon>Sar</taxon>
        <taxon>Alveolata</taxon>
        <taxon>Dinophyceae</taxon>
        <taxon>Suessiales</taxon>
        <taxon>Symbiodiniaceae</taxon>
        <taxon>Symbiodinium</taxon>
    </lineage>
</organism>
<sequence>MIPLSSFLVTVGALMAEVRQMWFIAVVVICLNYAGLPNVPLMRLASGVAPPGRVGEALSSIGIAAQLASLIGNIAVAILNRWLMSTDLYDPLWIYYPACGTLSLCAHPADRDSSWRLGFRKR</sequence>
<feature type="transmembrane region" description="Helical" evidence="1">
    <location>
        <begin position="57"/>
        <end position="79"/>
    </location>
</feature>
<evidence type="ECO:0000256" key="1">
    <source>
        <dbReference type="SAM" id="Phobius"/>
    </source>
</evidence>
<dbReference type="Proteomes" id="UP000604046">
    <property type="component" value="Unassembled WGS sequence"/>
</dbReference>
<feature type="transmembrane region" description="Helical" evidence="1">
    <location>
        <begin position="21"/>
        <end position="37"/>
    </location>
</feature>
<name>A0A812K558_9DINO</name>
<keyword evidence="3" id="KW-1185">Reference proteome</keyword>
<evidence type="ECO:0000313" key="3">
    <source>
        <dbReference type="Proteomes" id="UP000604046"/>
    </source>
</evidence>
<dbReference type="AlphaFoldDB" id="A0A812K558"/>
<dbReference type="OrthoDB" id="440873at2759"/>
<gene>
    <name evidence="2" type="ORF">SNAT2548_LOCUS7742</name>
</gene>
<evidence type="ECO:0000313" key="2">
    <source>
        <dbReference type="EMBL" id="CAE7217595.1"/>
    </source>
</evidence>
<keyword evidence="1" id="KW-0812">Transmembrane</keyword>
<protein>
    <submittedName>
        <fullName evidence="2">Uncharacterized protein</fullName>
    </submittedName>
</protein>
<accession>A0A812K558</accession>
<comment type="caution">
    <text evidence="2">The sequence shown here is derived from an EMBL/GenBank/DDBJ whole genome shotgun (WGS) entry which is preliminary data.</text>
</comment>
<keyword evidence="1" id="KW-0472">Membrane</keyword>
<dbReference type="EMBL" id="CAJNDS010000555">
    <property type="protein sequence ID" value="CAE7217595.1"/>
    <property type="molecule type" value="Genomic_DNA"/>
</dbReference>
<reference evidence="2" key="1">
    <citation type="submission" date="2021-02" db="EMBL/GenBank/DDBJ databases">
        <authorList>
            <person name="Dougan E. K."/>
            <person name="Rhodes N."/>
            <person name="Thang M."/>
            <person name="Chan C."/>
        </authorList>
    </citation>
    <scope>NUCLEOTIDE SEQUENCE</scope>
</reference>
<keyword evidence="1" id="KW-1133">Transmembrane helix</keyword>
<proteinExistence type="predicted"/>